<evidence type="ECO:0000259" key="6">
    <source>
        <dbReference type="PROSITE" id="PS50949"/>
    </source>
</evidence>
<dbReference type="SMART" id="SM00345">
    <property type="entry name" value="HTH_GNTR"/>
    <property type="match status" value="1"/>
</dbReference>
<dbReference type="GO" id="GO:0030170">
    <property type="term" value="F:pyridoxal phosphate binding"/>
    <property type="evidence" value="ECO:0007669"/>
    <property type="project" value="InterPro"/>
</dbReference>
<gene>
    <name evidence="7" type="ORF">SAMN05428998_14210</name>
</gene>
<reference evidence="7 8" key="1">
    <citation type="submission" date="2017-04" db="EMBL/GenBank/DDBJ databases">
        <authorList>
            <person name="Afonso C.L."/>
            <person name="Miller P.J."/>
            <person name="Scott M.A."/>
            <person name="Spackman E."/>
            <person name="Goraichik I."/>
            <person name="Dimitrov K.M."/>
            <person name="Suarez D.L."/>
            <person name="Swayne D.E."/>
        </authorList>
    </citation>
    <scope>NUCLEOTIDE SEQUENCE [LARGE SCALE GENOMIC DNA]</scope>
    <source>
        <strain evidence="7 8">USBA 355</strain>
    </source>
</reference>
<dbReference type="SUPFAM" id="SSF46785">
    <property type="entry name" value="Winged helix' DNA-binding domain"/>
    <property type="match status" value="1"/>
</dbReference>
<dbReference type="CDD" id="cd00609">
    <property type="entry name" value="AAT_like"/>
    <property type="match status" value="1"/>
</dbReference>
<keyword evidence="2" id="KW-0663">Pyridoxal phosphate</keyword>
<dbReference type="Pfam" id="PF00392">
    <property type="entry name" value="GntR"/>
    <property type="match status" value="1"/>
</dbReference>
<keyword evidence="8" id="KW-1185">Reference proteome</keyword>
<dbReference type="RefSeq" id="WP_085126529.1">
    <property type="nucleotide sequence ID" value="NZ_FWZX01000042.1"/>
</dbReference>
<evidence type="ECO:0000256" key="4">
    <source>
        <dbReference type="ARBA" id="ARBA00023125"/>
    </source>
</evidence>
<evidence type="ECO:0000256" key="2">
    <source>
        <dbReference type="ARBA" id="ARBA00022898"/>
    </source>
</evidence>
<dbReference type="InterPro" id="IPR004839">
    <property type="entry name" value="Aminotransferase_I/II_large"/>
</dbReference>
<comment type="similarity">
    <text evidence="1">In the C-terminal section; belongs to the class-I pyridoxal-phosphate-dependent aminotransferase family.</text>
</comment>
<dbReference type="SUPFAM" id="SSF53383">
    <property type="entry name" value="PLP-dependent transferases"/>
    <property type="match status" value="1"/>
</dbReference>
<keyword evidence="3" id="KW-0805">Transcription regulation</keyword>
<protein>
    <submittedName>
        <fullName evidence="7">Transcriptional regulator, GntR family</fullName>
    </submittedName>
</protein>
<dbReference type="InterPro" id="IPR015421">
    <property type="entry name" value="PyrdxlP-dep_Trfase_major"/>
</dbReference>
<sequence length="504" mass="54095">MVKTSGGALLLSLKLDQDSAKPLSTQLCVALRELILSGALRAGDRLPASRTVARDLGVSRTTVIEAFARLQAEGLIEARVGAGSYVSQVLEGRRPSPAVAPAEPGETRLPRLSRTMTQRAGAFFDRLPHEPRAFTTAMPAFDAFPVALWSRYVAKHWRDRRDVVLGYGDSQGYMPLRRAIAAHLRANRAIACEPEQVFVVNGAQHGFQLIASILLDPGDPVWIENPGAIGARNCFAAAGAELVPVPVDGEGLDVEAGLALEPGFRLAFVTPAHQQPMGCTMSLRRRLALLAAADEADAWIVEDDYDGEFCYGGRPPATLKSTDSAGRVIYVGTFSKSLFPALRLGYVLVPPGLVAVFDKVMRCFVPGVPSNPQAVVSDFMDEGQFATHIRRMRKLYAERHDALLAAARERLSGLLEVVPTGTGLHTVGLLAEGLDEAEAATRAWDRGITVVPLQRFALAPIDARGLVLGFSGVGPTELRRGVAVLAELLEGMKAGTERRVAARA</sequence>
<dbReference type="GO" id="GO:0003700">
    <property type="term" value="F:DNA-binding transcription factor activity"/>
    <property type="evidence" value="ECO:0007669"/>
    <property type="project" value="InterPro"/>
</dbReference>
<dbReference type="InterPro" id="IPR036388">
    <property type="entry name" value="WH-like_DNA-bd_sf"/>
</dbReference>
<evidence type="ECO:0000256" key="5">
    <source>
        <dbReference type="ARBA" id="ARBA00023163"/>
    </source>
</evidence>
<evidence type="ECO:0000256" key="3">
    <source>
        <dbReference type="ARBA" id="ARBA00023015"/>
    </source>
</evidence>
<dbReference type="InterPro" id="IPR015424">
    <property type="entry name" value="PyrdxlP-dep_Trfase"/>
</dbReference>
<evidence type="ECO:0000313" key="7">
    <source>
        <dbReference type="EMBL" id="SMF80792.1"/>
    </source>
</evidence>
<dbReference type="PROSITE" id="PS50949">
    <property type="entry name" value="HTH_GNTR"/>
    <property type="match status" value="1"/>
</dbReference>
<name>A0A1Y6CPD6_9PROT</name>
<dbReference type="Gene3D" id="1.10.10.10">
    <property type="entry name" value="Winged helix-like DNA-binding domain superfamily/Winged helix DNA-binding domain"/>
    <property type="match status" value="1"/>
</dbReference>
<dbReference type="STRING" id="560819.SAMN05428998_14210"/>
<dbReference type="CDD" id="cd07377">
    <property type="entry name" value="WHTH_GntR"/>
    <property type="match status" value="1"/>
</dbReference>
<dbReference type="EMBL" id="FWZX01000042">
    <property type="protein sequence ID" value="SMF80792.1"/>
    <property type="molecule type" value="Genomic_DNA"/>
</dbReference>
<dbReference type="Pfam" id="PF00155">
    <property type="entry name" value="Aminotran_1_2"/>
    <property type="match status" value="1"/>
</dbReference>
<dbReference type="InterPro" id="IPR051446">
    <property type="entry name" value="HTH_trans_reg/aminotransferase"/>
</dbReference>
<dbReference type="PANTHER" id="PTHR46577">
    <property type="entry name" value="HTH-TYPE TRANSCRIPTIONAL REGULATORY PROTEIN GABR"/>
    <property type="match status" value="1"/>
</dbReference>
<organism evidence="7 8">
    <name type="scientific">Tistlia consotensis USBA 355</name>
    <dbReference type="NCBI Taxonomy" id="560819"/>
    <lineage>
        <taxon>Bacteria</taxon>
        <taxon>Pseudomonadati</taxon>
        <taxon>Pseudomonadota</taxon>
        <taxon>Alphaproteobacteria</taxon>
        <taxon>Rhodospirillales</taxon>
        <taxon>Rhodovibrionaceae</taxon>
        <taxon>Tistlia</taxon>
    </lineage>
</organism>
<accession>A0A1Y6CPD6</accession>
<keyword evidence="5" id="KW-0804">Transcription</keyword>
<dbReference type="PANTHER" id="PTHR46577:SF1">
    <property type="entry name" value="HTH-TYPE TRANSCRIPTIONAL REGULATORY PROTEIN GABR"/>
    <property type="match status" value="1"/>
</dbReference>
<keyword evidence="4" id="KW-0238">DNA-binding</keyword>
<dbReference type="GO" id="GO:0003677">
    <property type="term" value="F:DNA binding"/>
    <property type="evidence" value="ECO:0007669"/>
    <property type="project" value="UniProtKB-KW"/>
</dbReference>
<dbReference type="Gene3D" id="3.40.640.10">
    <property type="entry name" value="Type I PLP-dependent aspartate aminotransferase-like (Major domain)"/>
    <property type="match status" value="1"/>
</dbReference>
<dbReference type="InterPro" id="IPR000524">
    <property type="entry name" value="Tscrpt_reg_HTH_GntR"/>
</dbReference>
<dbReference type="InterPro" id="IPR036390">
    <property type="entry name" value="WH_DNA-bd_sf"/>
</dbReference>
<evidence type="ECO:0000313" key="8">
    <source>
        <dbReference type="Proteomes" id="UP000192917"/>
    </source>
</evidence>
<evidence type="ECO:0000256" key="1">
    <source>
        <dbReference type="ARBA" id="ARBA00005384"/>
    </source>
</evidence>
<dbReference type="AlphaFoldDB" id="A0A1Y6CPD6"/>
<dbReference type="Proteomes" id="UP000192917">
    <property type="component" value="Unassembled WGS sequence"/>
</dbReference>
<dbReference type="PRINTS" id="PR00035">
    <property type="entry name" value="HTHGNTR"/>
</dbReference>
<proteinExistence type="inferred from homology"/>
<feature type="domain" description="HTH gntR-type" evidence="6">
    <location>
        <begin position="21"/>
        <end position="89"/>
    </location>
</feature>